<reference evidence="3 5" key="1">
    <citation type="journal article" date="2014" name="BMC Genomics">
        <title>The genome of the intracellular bacterium of the coastal bivalve, Solemya velum: a blueprint for thriving in and out of symbiosis.</title>
        <authorList>
            <person name="Dmytrenko O."/>
            <person name="Russell S.L."/>
            <person name="Loo W.T."/>
            <person name="Fontanez K.M."/>
            <person name="Liao L."/>
            <person name="Roeselers G."/>
            <person name="Sharma R."/>
            <person name="Stewart F.J."/>
            <person name="Newton I.L."/>
            <person name="Woyke T."/>
            <person name="Wu D."/>
            <person name="Lang J.M."/>
            <person name="Eisen J.A."/>
            <person name="Cavanaugh C.M."/>
        </authorList>
    </citation>
    <scope>NUCLEOTIDE SEQUENCE [LARGE SCALE GENOMIC DNA]</scope>
    <source>
        <strain evidence="3 5">WH</strain>
    </source>
</reference>
<dbReference type="InterPro" id="IPR035901">
    <property type="entry name" value="GIY-YIG_endonuc_sf"/>
</dbReference>
<dbReference type="Gene3D" id="3.40.1440.10">
    <property type="entry name" value="GIY-YIG endonuclease"/>
    <property type="match status" value="1"/>
</dbReference>
<organism evidence="3 5">
    <name type="scientific">Solemya velum gill symbiont</name>
    <dbReference type="NCBI Taxonomy" id="2340"/>
    <lineage>
        <taxon>Bacteria</taxon>
        <taxon>Pseudomonadati</taxon>
        <taxon>Pseudomonadota</taxon>
        <taxon>Gammaproteobacteria</taxon>
        <taxon>sulfur-oxidizing symbionts</taxon>
    </lineage>
</organism>
<accession>A0A0B0H4U0</accession>
<keyword evidence="5" id="KW-1185">Reference proteome</keyword>
<dbReference type="RefSeq" id="WP_043118204.1">
    <property type="nucleotide sequence ID" value="NZ_JRAA01000003.1"/>
</dbReference>
<keyword evidence="3" id="KW-0378">Hydrolase</keyword>
<evidence type="ECO:0000313" key="4">
    <source>
        <dbReference type="EMBL" id="OOY36100.1"/>
    </source>
</evidence>
<dbReference type="GeneID" id="86990532"/>
<evidence type="ECO:0000313" key="5">
    <source>
        <dbReference type="Proteomes" id="UP000030856"/>
    </source>
</evidence>
<dbReference type="PANTHER" id="PTHR34477">
    <property type="entry name" value="UPF0213 PROTEIN YHBQ"/>
    <property type="match status" value="1"/>
</dbReference>
<evidence type="ECO:0000259" key="2">
    <source>
        <dbReference type="PROSITE" id="PS50164"/>
    </source>
</evidence>
<dbReference type="OrthoDB" id="9797095at2"/>
<dbReference type="GO" id="GO:0004519">
    <property type="term" value="F:endonuclease activity"/>
    <property type="evidence" value="ECO:0007669"/>
    <property type="project" value="UniProtKB-KW"/>
</dbReference>
<keyword evidence="3" id="KW-0540">Nuclease</keyword>
<dbReference type="SUPFAM" id="SSF82771">
    <property type="entry name" value="GIY-YIG endonuclease"/>
    <property type="match status" value="1"/>
</dbReference>
<protein>
    <submittedName>
        <fullName evidence="3">Endonuclease</fullName>
    </submittedName>
</protein>
<dbReference type="EMBL" id="MPNX01000001">
    <property type="protein sequence ID" value="OOY36100.1"/>
    <property type="molecule type" value="Genomic_DNA"/>
</dbReference>
<dbReference type="eggNOG" id="COG2827">
    <property type="taxonomic scope" value="Bacteria"/>
</dbReference>
<comment type="similarity">
    <text evidence="1">Belongs to the UPF0213 family.</text>
</comment>
<dbReference type="PROSITE" id="PS50164">
    <property type="entry name" value="GIY_YIG"/>
    <property type="match status" value="1"/>
</dbReference>
<evidence type="ECO:0000313" key="6">
    <source>
        <dbReference type="Proteomes" id="UP000190962"/>
    </source>
</evidence>
<name>A0A0B0H4U0_SOVGS</name>
<dbReference type="STRING" id="2340.JV46_23960"/>
<comment type="caution">
    <text evidence="3">The sequence shown here is derived from an EMBL/GenBank/DDBJ whole genome shotgun (WGS) entry which is preliminary data.</text>
</comment>
<feature type="domain" description="GIY-YIG" evidence="2">
    <location>
        <begin position="2"/>
        <end position="78"/>
    </location>
</feature>
<gene>
    <name evidence="4" type="ORF">BOV88_00405</name>
    <name evidence="3" type="ORF">JV46_23960</name>
</gene>
<keyword evidence="3" id="KW-0255">Endonuclease</keyword>
<reference evidence="4 6" key="2">
    <citation type="submission" date="2016-11" db="EMBL/GenBank/DDBJ databases">
        <title>Mixed transmission modes and dynamic genome evolution in an obligate animal-bacterial symbiosis.</title>
        <authorList>
            <person name="Russell S.L."/>
            <person name="Corbett-Detig R.B."/>
            <person name="Cavanaugh C.M."/>
        </authorList>
    </citation>
    <scope>NUCLEOTIDE SEQUENCE [LARGE SCALE GENOMIC DNA]</scope>
    <source>
        <strain evidence="4">MA-KB16</strain>
    </source>
</reference>
<dbReference type="Pfam" id="PF01541">
    <property type="entry name" value="GIY-YIG"/>
    <property type="match status" value="1"/>
</dbReference>
<proteinExistence type="inferred from homology"/>
<dbReference type="InterPro" id="IPR050190">
    <property type="entry name" value="UPF0213_domain"/>
</dbReference>
<dbReference type="Proteomes" id="UP000030856">
    <property type="component" value="Unassembled WGS sequence"/>
</dbReference>
<dbReference type="Proteomes" id="UP000190962">
    <property type="component" value="Unassembled WGS sequence"/>
</dbReference>
<dbReference type="EMBL" id="JRAA01000003">
    <property type="protein sequence ID" value="KHF24155.1"/>
    <property type="molecule type" value="Genomic_DNA"/>
</dbReference>
<evidence type="ECO:0000313" key="3">
    <source>
        <dbReference type="EMBL" id="KHF24155.1"/>
    </source>
</evidence>
<sequence length="101" mass="11543">MSDWFLYLIRCGDNSLYTGITTDIDNRLDKHKNNKGAKYLRGRGPFELAWSSHVGEHGLALKLEYRVKQLSRKEKLELIDGTIQLHELMPDSEPGTLAAKE</sequence>
<dbReference type="PATRIC" id="fig|2340.3.peg.2232"/>
<dbReference type="InterPro" id="IPR000305">
    <property type="entry name" value="GIY-YIG_endonuc"/>
</dbReference>
<dbReference type="AlphaFoldDB" id="A0A0B0H4U0"/>
<dbReference type="PANTHER" id="PTHR34477:SF1">
    <property type="entry name" value="UPF0213 PROTEIN YHBQ"/>
    <property type="match status" value="1"/>
</dbReference>
<evidence type="ECO:0000256" key="1">
    <source>
        <dbReference type="ARBA" id="ARBA00007435"/>
    </source>
</evidence>
<dbReference type="CDD" id="cd10456">
    <property type="entry name" value="GIY-YIG_UPF0213"/>
    <property type="match status" value="1"/>
</dbReference>